<dbReference type="EMBL" id="UINC01039615">
    <property type="protein sequence ID" value="SVB38356.1"/>
    <property type="molecule type" value="Genomic_DNA"/>
</dbReference>
<dbReference type="GO" id="GO:0071978">
    <property type="term" value="P:bacterial-type flagellum-dependent swarming motility"/>
    <property type="evidence" value="ECO:0007669"/>
    <property type="project" value="InterPro"/>
</dbReference>
<keyword evidence="4" id="KW-1003">Cell membrane</keyword>
<keyword evidence="6 8" id="KW-1133">Transmembrane helix</keyword>
<evidence type="ECO:0000256" key="3">
    <source>
        <dbReference type="ARBA" id="ARBA00022448"/>
    </source>
</evidence>
<gene>
    <name evidence="10" type="ORF">METZ01_LOCUS191210</name>
</gene>
<keyword evidence="3" id="KW-0813">Transport</keyword>
<dbReference type="PROSITE" id="PS01307">
    <property type="entry name" value="MOTA"/>
    <property type="match status" value="1"/>
</dbReference>
<evidence type="ECO:0000256" key="5">
    <source>
        <dbReference type="ARBA" id="ARBA00022692"/>
    </source>
</evidence>
<evidence type="ECO:0000313" key="10">
    <source>
        <dbReference type="EMBL" id="SVB38356.1"/>
    </source>
</evidence>
<evidence type="ECO:0000256" key="6">
    <source>
        <dbReference type="ARBA" id="ARBA00022989"/>
    </source>
</evidence>
<dbReference type="GO" id="GO:0005886">
    <property type="term" value="C:plasma membrane"/>
    <property type="evidence" value="ECO:0007669"/>
    <property type="project" value="UniProtKB-SubCell"/>
</dbReference>
<evidence type="ECO:0000256" key="7">
    <source>
        <dbReference type="ARBA" id="ARBA00023136"/>
    </source>
</evidence>
<dbReference type="InterPro" id="IPR000540">
    <property type="entry name" value="Flag_MotA_CS"/>
</dbReference>
<accession>A0A382DIR3</accession>
<feature type="transmembrane region" description="Helical" evidence="8">
    <location>
        <begin position="194"/>
        <end position="217"/>
    </location>
</feature>
<keyword evidence="7 8" id="KW-0472">Membrane</keyword>
<evidence type="ECO:0000259" key="9">
    <source>
        <dbReference type="Pfam" id="PF01618"/>
    </source>
</evidence>
<dbReference type="AlphaFoldDB" id="A0A382DIR3"/>
<dbReference type="PANTHER" id="PTHR30433">
    <property type="entry name" value="CHEMOTAXIS PROTEIN MOTA"/>
    <property type="match status" value="1"/>
</dbReference>
<dbReference type="GO" id="GO:0006935">
    <property type="term" value="P:chemotaxis"/>
    <property type="evidence" value="ECO:0007669"/>
    <property type="project" value="InterPro"/>
</dbReference>
<sequence>MDLGTAFGLLLGIGLISIGIVSNNGNLMWFLNWNSLLIVVGGTFAATLVNYPLRNIQSLLKIASTAFTRQDIGQEDVIDELMKKAEMSRKKGILSLEKELPKVSDKFLRDGLDLAINERDPLRLRNYLELELSNVERRHSLGQEIFLYMGAYAPAFGMLGTVLGLIIMMKNFAITQSSDMGGIEFNIAERFADLLGGMGLALITTFYGVLLSNLLFLPLAGKLKRKSEEELMVMDIMVEGVIGIHAKDHPIVLREKLMTFVPQSKRTKQE</sequence>
<evidence type="ECO:0000256" key="2">
    <source>
        <dbReference type="ARBA" id="ARBA00008038"/>
    </source>
</evidence>
<comment type="similarity">
    <text evidence="2">Belongs to the MotA family.</text>
</comment>
<evidence type="ECO:0000256" key="1">
    <source>
        <dbReference type="ARBA" id="ARBA00004651"/>
    </source>
</evidence>
<dbReference type="PANTHER" id="PTHR30433:SF2">
    <property type="entry name" value="MOTILITY PROTEIN A"/>
    <property type="match status" value="1"/>
</dbReference>
<dbReference type="InterPro" id="IPR047055">
    <property type="entry name" value="MotA-like"/>
</dbReference>
<dbReference type="InterPro" id="IPR002898">
    <property type="entry name" value="MotA_ExbB_proton_chnl"/>
</dbReference>
<keyword evidence="5 8" id="KW-0812">Transmembrane</keyword>
<reference evidence="10" key="1">
    <citation type="submission" date="2018-05" db="EMBL/GenBank/DDBJ databases">
        <authorList>
            <person name="Lanie J.A."/>
            <person name="Ng W.-L."/>
            <person name="Kazmierczak K.M."/>
            <person name="Andrzejewski T.M."/>
            <person name="Davidsen T.M."/>
            <person name="Wayne K.J."/>
            <person name="Tettelin H."/>
            <person name="Glass J.I."/>
            <person name="Rusch D."/>
            <person name="Podicherti R."/>
            <person name="Tsui H.-C.T."/>
            <person name="Winkler M.E."/>
        </authorList>
    </citation>
    <scope>NUCLEOTIDE SEQUENCE</scope>
</reference>
<dbReference type="Pfam" id="PF01618">
    <property type="entry name" value="MotA_ExbB"/>
    <property type="match status" value="1"/>
</dbReference>
<feature type="transmembrane region" description="Helical" evidence="8">
    <location>
        <begin position="29"/>
        <end position="51"/>
    </location>
</feature>
<name>A0A382DIR3_9ZZZZ</name>
<proteinExistence type="inferred from homology"/>
<feature type="domain" description="MotA/TolQ/ExbB proton channel" evidence="9">
    <location>
        <begin position="102"/>
        <end position="235"/>
    </location>
</feature>
<organism evidence="10">
    <name type="scientific">marine metagenome</name>
    <dbReference type="NCBI Taxonomy" id="408172"/>
    <lineage>
        <taxon>unclassified sequences</taxon>
        <taxon>metagenomes</taxon>
        <taxon>ecological metagenomes</taxon>
    </lineage>
</organism>
<feature type="transmembrane region" description="Helical" evidence="8">
    <location>
        <begin position="145"/>
        <end position="174"/>
    </location>
</feature>
<comment type="subcellular location">
    <subcellularLocation>
        <location evidence="1">Cell membrane</location>
        <topology evidence="1">Multi-pass membrane protein</topology>
    </subcellularLocation>
</comment>
<evidence type="ECO:0000256" key="4">
    <source>
        <dbReference type="ARBA" id="ARBA00022475"/>
    </source>
</evidence>
<protein>
    <recommendedName>
        <fullName evidence="9">MotA/TolQ/ExbB proton channel domain-containing protein</fullName>
    </recommendedName>
</protein>
<evidence type="ECO:0000256" key="8">
    <source>
        <dbReference type="SAM" id="Phobius"/>
    </source>
</evidence>